<dbReference type="Pfam" id="PF12320">
    <property type="entry name" value="SbcD_C"/>
    <property type="match status" value="1"/>
</dbReference>
<proteinExistence type="inferred from homology"/>
<dbReference type="NCBIfam" id="TIGR00619">
    <property type="entry name" value="sbcd"/>
    <property type="match status" value="1"/>
</dbReference>
<evidence type="ECO:0000256" key="6">
    <source>
        <dbReference type="ARBA" id="ARBA00022839"/>
    </source>
</evidence>
<dbReference type="InterPro" id="IPR029052">
    <property type="entry name" value="Metallo-depent_PP-like"/>
</dbReference>
<dbReference type="Gene3D" id="3.30.160.720">
    <property type="match status" value="1"/>
</dbReference>
<evidence type="ECO:0000313" key="10">
    <source>
        <dbReference type="EMBL" id="POR05704.1"/>
    </source>
</evidence>
<feature type="domain" description="Nuclease SbcCD subunit D C-terminal" evidence="9">
    <location>
        <begin position="308"/>
        <end position="403"/>
    </location>
</feature>
<dbReference type="InterPro" id="IPR004843">
    <property type="entry name" value="Calcineurin-like_PHP"/>
</dbReference>
<evidence type="ECO:0000259" key="9">
    <source>
        <dbReference type="Pfam" id="PF12320"/>
    </source>
</evidence>
<dbReference type="EMBL" id="LPWH01000001">
    <property type="protein sequence ID" value="POR05704.1"/>
    <property type="molecule type" value="Genomic_DNA"/>
</dbReference>
<accession>A0A2S4K1R4</accession>
<evidence type="ECO:0000313" key="11">
    <source>
        <dbReference type="Proteomes" id="UP000237350"/>
    </source>
</evidence>
<dbReference type="Gene3D" id="3.60.21.10">
    <property type="match status" value="1"/>
</dbReference>
<dbReference type="InterPro" id="IPR041796">
    <property type="entry name" value="Mre11_N"/>
</dbReference>
<evidence type="ECO:0000256" key="5">
    <source>
        <dbReference type="ARBA" id="ARBA00022801"/>
    </source>
</evidence>
<evidence type="ECO:0000256" key="7">
    <source>
        <dbReference type="RuleBase" id="RU363069"/>
    </source>
</evidence>
<dbReference type="Pfam" id="PF00149">
    <property type="entry name" value="Metallophos"/>
    <property type="match status" value="1"/>
</dbReference>
<evidence type="ECO:0000256" key="3">
    <source>
        <dbReference type="ARBA" id="ARBA00013365"/>
    </source>
</evidence>
<dbReference type="OrthoDB" id="9773856at2"/>
<keyword evidence="4 7" id="KW-0540">Nuclease</keyword>
<dbReference type="Proteomes" id="UP000237350">
    <property type="component" value="Unassembled WGS sequence"/>
</dbReference>
<name>A0A2S4K1R4_9SPIO</name>
<dbReference type="RefSeq" id="WP_103679047.1">
    <property type="nucleotide sequence ID" value="NZ_LPWH01000001.1"/>
</dbReference>
<keyword evidence="7" id="KW-0235">DNA replication</keyword>
<comment type="similarity">
    <text evidence="1 7">Belongs to the SbcD family.</text>
</comment>
<protein>
    <recommendedName>
        <fullName evidence="3 7">Nuclease SbcCD subunit D</fullName>
    </recommendedName>
</protein>
<dbReference type="CDD" id="cd00840">
    <property type="entry name" value="MPP_Mre11_N"/>
    <property type="match status" value="1"/>
</dbReference>
<dbReference type="GO" id="GO:0006310">
    <property type="term" value="P:DNA recombination"/>
    <property type="evidence" value="ECO:0007669"/>
    <property type="project" value="UniProtKB-KW"/>
</dbReference>
<keyword evidence="5 7" id="KW-0378">Hydrolase</keyword>
<organism evidence="10 11">
    <name type="scientific">Alkalispirochaeta sphaeroplastigenens</name>
    <dbReference type="NCBI Taxonomy" id="1187066"/>
    <lineage>
        <taxon>Bacteria</taxon>
        <taxon>Pseudomonadati</taxon>
        <taxon>Spirochaetota</taxon>
        <taxon>Spirochaetia</taxon>
        <taxon>Spirochaetales</taxon>
        <taxon>Spirochaetaceae</taxon>
        <taxon>Alkalispirochaeta</taxon>
    </lineage>
</organism>
<evidence type="ECO:0000256" key="2">
    <source>
        <dbReference type="ARBA" id="ARBA00011322"/>
    </source>
</evidence>
<dbReference type="InterPro" id="IPR026843">
    <property type="entry name" value="SbcD_C"/>
</dbReference>
<comment type="subunit">
    <text evidence="2 7">Heterodimer of SbcC and SbcD.</text>
</comment>
<keyword evidence="7" id="KW-0255">Endonuclease</keyword>
<dbReference type="GO" id="GO:0006260">
    <property type="term" value="P:DNA replication"/>
    <property type="evidence" value="ECO:0007669"/>
    <property type="project" value="UniProtKB-KW"/>
</dbReference>
<keyword evidence="6 7" id="KW-0269">Exonuclease</keyword>
<dbReference type="GO" id="GO:0004519">
    <property type="term" value="F:endonuclease activity"/>
    <property type="evidence" value="ECO:0007669"/>
    <property type="project" value="UniProtKB-KW"/>
</dbReference>
<gene>
    <name evidence="7" type="primary">sbcD</name>
    <name evidence="10" type="ORF">AU468_00155</name>
</gene>
<sequence length="433" mass="47614">MRVLHTADWHIGRSLYGRQRYEEFQAFLDWLVTVIGEYRIDLLLVAGDIFDTTAPSHRAQELYYRFLCRVAASSCRHVVIVAGNHDSPSFLNAPRELLKALSVHVVGRAGPPEEELLVLEDPEGSPELLVCAVPYLRDRDLRIAEAGEQVEEKERKLLEGLRSHYDAVTELALETRASLGSAVPLIATGHLFAAGGTTIDGDGVRDLYVGTLAQVPAGIFSSSLSYVALGHLHVPQTVGGRERCRYSGSPLPMGFGEATQQKSLCLVTFPGAGEDPATREDQNLSPPVPSIPVPSIPVPSVELIPVPVFQRLARLQGDWPALEEGIRTLAAENQSVWLEVVYEGNSGAGDLRRRLEELAEGTALEVLRVKNARLAVSGLERADDEEEPGDLDPQEVFLRCLALHDVPRDRHSELLRTYREALTSLHEADHQAE</sequence>
<keyword evidence="11" id="KW-1185">Reference proteome</keyword>
<dbReference type="GO" id="GO:0008408">
    <property type="term" value="F:3'-5' exonuclease activity"/>
    <property type="evidence" value="ECO:0007669"/>
    <property type="project" value="InterPro"/>
</dbReference>
<reference evidence="11" key="1">
    <citation type="submission" date="2015-12" db="EMBL/GenBank/DDBJ databases">
        <authorList>
            <person name="Lodha T.D."/>
            <person name="Chintalapati S."/>
            <person name="Chintalapati V.R."/>
            <person name="Sravanthi T."/>
        </authorList>
    </citation>
    <scope>NUCLEOTIDE SEQUENCE [LARGE SCALE GENOMIC DNA]</scope>
    <source>
        <strain evidence="11">JC133</strain>
    </source>
</reference>
<comment type="caution">
    <text evidence="10">The sequence shown here is derived from an EMBL/GenBank/DDBJ whole genome shotgun (WGS) entry which is preliminary data.</text>
</comment>
<dbReference type="InterPro" id="IPR004593">
    <property type="entry name" value="SbcD"/>
</dbReference>
<dbReference type="InterPro" id="IPR050535">
    <property type="entry name" value="DNA_Repair-Maintenance_Comp"/>
</dbReference>
<dbReference type="PANTHER" id="PTHR30337">
    <property type="entry name" value="COMPONENT OF ATP-DEPENDENT DSDNA EXONUCLEASE"/>
    <property type="match status" value="1"/>
</dbReference>
<evidence type="ECO:0000256" key="4">
    <source>
        <dbReference type="ARBA" id="ARBA00022722"/>
    </source>
</evidence>
<feature type="domain" description="Calcineurin-like phosphoesterase" evidence="8">
    <location>
        <begin position="1"/>
        <end position="92"/>
    </location>
</feature>
<keyword evidence="7" id="KW-0233">DNA recombination</keyword>
<dbReference type="AlphaFoldDB" id="A0A2S4K1R4"/>
<evidence type="ECO:0000256" key="1">
    <source>
        <dbReference type="ARBA" id="ARBA00010555"/>
    </source>
</evidence>
<comment type="function">
    <text evidence="7">SbcCD cleaves DNA hairpin structures. These structures can inhibit DNA replication and are intermediates in certain DNA recombination reactions. The complex acts as a 3'-&gt;5' double strand exonuclease that can open hairpins. It also has a 5' single-strand endonuclease activity.</text>
</comment>
<evidence type="ECO:0000259" key="8">
    <source>
        <dbReference type="Pfam" id="PF00149"/>
    </source>
</evidence>
<dbReference type="SUPFAM" id="SSF56300">
    <property type="entry name" value="Metallo-dependent phosphatases"/>
    <property type="match status" value="1"/>
</dbReference>
<dbReference type="PANTHER" id="PTHR30337:SF0">
    <property type="entry name" value="NUCLEASE SBCCD SUBUNIT D"/>
    <property type="match status" value="1"/>
</dbReference>